<sequence length="76" mass="8532">MSCAARYSETTSLEFILNPFKFFFTNYVAKIAPYPPPNIPHLETQIRSPTIFRSHHSECAAISGSRYCLSCALCSP</sequence>
<name>A0A6N6W9G4_9BURK</name>
<accession>A0A6N6W9G4</accession>
<gene>
    <name evidence="1" type="ORF">FSO04_25765</name>
</gene>
<proteinExistence type="predicted"/>
<dbReference type="OrthoDB" id="9024660at2"/>
<evidence type="ECO:0000313" key="1">
    <source>
        <dbReference type="EMBL" id="KAE8757093.1"/>
    </source>
</evidence>
<dbReference type="AlphaFoldDB" id="A0A6N6W9G4"/>
<evidence type="ECO:0000313" key="2">
    <source>
        <dbReference type="Proteomes" id="UP000463700"/>
    </source>
</evidence>
<dbReference type="EMBL" id="VOSW01000052">
    <property type="protein sequence ID" value="KAE8757093.1"/>
    <property type="molecule type" value="Genomic_DNA"/>
</dbReference>
<organism evidence="1 2">
    <name type="scientific">Paraburkholderia madseniana</name>
    <dbReference type="NCBI Taxonomy" id="2599607"/>
    <lineage>
        <taxon>Bacteria</taxon>
        <taxon>Pseudomonadati</taxon>
        <taxon>Pseudomonadota</taxon>
        <taxon>Betaproteobacteria</taxon>
        <taxon>Burkholderiales</taxon>
        <taxon>Burkholderiaceae</taxon>
        <taxon>Paraburkholderia</taxon>
    </lineage>
</organism>
<comment type="caution">
    <text evidence="1">The sequence shown here is derived from an EMBL/GenBank/DDBJ whole genome shotgun (WGS) entry which is preliminary data.</text>
</comment>
<reference evidence="1 2" key="1">
    <citation type="journal article" date="2020" name="Int. J. Syst. Evol. Microbiol.">
        <title>Paraburkholderia madseniana sp. nov., a phenolic acid-degrading bacterium isolated from acidic forest soil.</title>
        <authorList>
            <person name="Wilhelm R.C."/>
            <person name="Murphy S.J.L."/>
            <person name="Feriancek N.M."/>
            <person name="Karasz D.C."/>
            <person name="DeRito C.M."/>
            <person name="Newman J.D."/>
            <person name="Buckley D.H."/>
        </authorList>
    </citation>
    <scope>NUCLEOTIDE SEQUENCE [LARGE SCALE GENOMIC DNA]</scope>
    <source>
        <strain evidence="1 2">RP11</strain>
    </source>
</reference>
<protein>
    <submittedName>
        <fullName evidence="1">Uncharacterized protein</fullName>
    </submittedName>
</protein>
<dbReference type="Proteomes" id="UP000463700">
    <property type="component" value="Unassembled WGS sequence"/>
</dbReference>